<evidence type="ECO:0000256" key="6">
    <source>
        <dbReference type="ARBA" id="ARBA00023242"/>
    </source>
</evidence>
<dbReference type="CDD" id="cd22517">
    <property type="entry name" value="KH-I_PCBP4_rpt1"/>
    <property type="match status" value="1"/>
</dbReference>
<evidence type="ECO:0000256" key="10">
    <source>
        <dbReference type="ARBA" id="ARBA00041074"/>
    </source>
</evidence>
<evidence type="ECO:0000256" key="12">
    <source>
        <dbReference type="ARBA" id="ARBA00045947"/>
    </source>
</evidence>
<keyword evidence="6" id="KW-0539">Nucleus</keyword>
<dbReference type="Pfam" id="PF12697">
    <property type="entry name" value="Abhydrolase_6"/>
    <property type="match status" value="1"/>
</dbReference>
<evidence type="ECO:0000259" key="16">
    <source>
        <dbReference type="SMART" id="SM00322"/>
    </source>
</evidence>
<keyword evidence="3" id="KW-0963">Cytoplasm</keyword>
<dbReference type="PROSITE" id="PS50084">
    <property type="entry name" value="KH_TYPE_1"/>
    <property type="match status" value="3"/>
</dbReference>
<dbReference type="InterPro" id="IPR036612">
    <property type="entry name" value="KH_dom_type_1_sf"/>
</dbReference>
<evidence type="ECO:0000256" key="13">
    <source>
        <dbReference type="ARBA" id="ARBA00049262"/>
    </source>
</evidence>
<dbReference type="InterPro" id="IPR000073">
    <property type="entry name" value="AB_hydrolase_1"/>
</dbReference>
<dbReference type="SUPFAM" id="SSF54791">
    <property type="entry name" value="Eukaryotic type KH-domain (KH-domain type I)"/>
    <property type="match status" value="3"/>
</dbReference>
<keyword evidence="7" id="KW-0012">Acyltransferase</keyword>
<comment type="subcellular location">
    <subcellularLocation>
        <location evidence="2">Cytoplasm</location>
    </subcellularLocation>
    <subcellularLocation>
        <location evidence="1">Nucleus</location>
    </subcellularLocation>
</comment>
<proteinExistence type="inferred from homology"/>
<keyword evidence="4" id="KW-0597">Phosphoprotein</keyword>
<feature type="region of interest" description="Disordered" evidence="15">
    <location>
        <begin position="666"/>
        <end position="685"/>
    </location>
</feature>
<dbReference type="CDD" id="cd22520">
    <property type="entry name" value="KH-I_PCBP4_rpt2"/>
    <property type="match status" value="1"/>
</dbReference>
<keyword evidence="14" id="KW-0694">RNA-binding</keyword>
<comment type="similarity">
    <text evidence="8">Belongs to the AB hydrolase superfamily. ABHD14 family.</text>
</comment>
<dbReference type="FunFam" id="3.40.50.1820:FF:000077">
    <property type="entry name" value="Abhydrolase domain containing 14B"/>
    <property type="match status" value="1"/>
</dbReference>
<dbReference type="Pfam" id="PF00013">
    <property type="entry name" value="KH_1"/>
    <property type="match status" value="3"/>
</dbReference>
<evidence type="ECO:0000256" key="3">
    <source>
        <dbReference type="ARBA" id="ARBA00022490"/>
    </source>
</evidence>
<evidence type="ECO:0000256" key="1">
    <source>
        <dbReference type="ARBA" id="ARBA00004123"/>
    </source>
</evidence>
<evidence type="ECO:0000256" key="2">
    <source>
        <dbReference type="ARBA" id="ARBA00004496"/>
    </source>
</evidence>
<accession>A0A4U1EYD9</accession>
<dbReference type="Gene3D" id="3.30.1370.10">
    <property type="entry name" value="K Homology domain, type 1"/>
    <property type="match status" value="3"/>
</dbReference>
<evidence type="ECO:0000256" key="11">
    <source>
        <dbReference type="ARBA" id="ARBA00043029"/>
    </source>
</evidence>
<reference evidence="18" key="1">
    <citation type="journal article" date="2019" name="IScience">
        <title>Narwhal Genome Reveals Long-Term Low Genetic Diversity despite Current Large Abundance Size.</title>
        <authorList>
            <person name="Westbury M.V."/>
            <person name="Petersen B."/>
            <person name="Garde E."/>
            <person name="Heide-Jorgensen M.P."/>
            <person name="Lorenzen E.D."/>
        </authorList>
    </citation>
    <scope>NUCLEOTIDE SEQUENCE [LARGE SCALE GENOMIC DNA]</scope>
</reference>
<name>A0A4U1EYD9_MONMO</name>
<organism evidence="17 18">
    <name type="scientific">Monodon monoceros</name>
    <name type="common">Narwhal</name>
    <name type="synonym">Ceratodon monodon</name>
    <dbReference type="NCBI Taxonomy" id="40151"/>
    <lineage>
        <taxon>Eukaryota</taxon>
        <taxon>Metazoa</taxon>
        <taxon>Chordata</taxon>
        <taxon>Craniata</taxon>
        <taxon>Vertebrata</taxon>
        <taxon>Euteleostomi</taxon>
        <taxon>Mammalia</taxon>
        <taxon>Eutheria</taxon>
        <taxon>Laurasiatheria</taxon>
        <taxon>Artiodactyla</taxon>
        <taxon>Whippomorpha</taxon>
        <taxon>Cetacea</taxon>
        <taxon>Odontoceti</taxon>
        <taxon>Monodontidae</taxon>
        <taxon>Monodon</taxon>
    </lineage>
</organism>
<dbReference type="InterPro" id="IPR004088">
    <property type="entry name" value="KH_dom_type_1"/>
</dbReference>
<evidence type="ECO:0000313" key="17">
    <source>
        <dbReference type="EMBL" id="TKC41901.1"/>
    </source>
</evidence>
<dbReference type="PANTHER" id="PTHR46197">
    <property type="entry name" value="PROTEIN ABHD14B-LIKE"/>
    <property type="match status" value="1"/>
</dbReference>
<dbReference type="FunFam" id="3.30.1370.10:FF:000002">
    <property type="entry name" value="poly(RC)-binding protein 2 isoform X1"/>
    <property type="match status" value="1"/>
</dbReference>
<feature type="region of interest" description="Disordered" evidence="15">
    <location>
        <begin position="303"/>
        <end position="331"/>
    </location>
</feature>
<evidence type="ECO:0000256" key="15">
    <source>
        <dbReference type="SAM" id="MobiDB-lite"/>
    </source>
</evidence>
<dbReference type="SUPFAM" id="SSF53474">
    <property type="entry name" value="alpha/beta-Hydrolases"/>
    <property type="match status" value="1"/>
</dbReference>
<dbReference type="GO" id="GO:0003723">
    <property type="term" value="F:RNA binding"/>
    <property type="evidence" value="ECO:0007669"/>
    <property type="project" value="UniProtKB-UniRule"/>
</dbReference>
<dbReference type="Gene3D" id="3.40.50.1820">
    <property type="entry name" value="alpha/beta hydrolase"/>
    <property type="match status" value="1"/>
</dbReference>
<feature type="domain" description="K Homology" evidence="16">
    <location>
        <begin position="600"/>
        <end position="670"/>
    </location>
</feature>
<feature type="region of interest" description="Disordered" evidence="15">
    <location>
        <begin position="1"/>
        <end position="89"/>
    </location>
</feature>
<feature type="compositionally biased region" description="Basic and acidic residues" evidence="15">
    <location>
        <begin position="26"/>
        <end position="36"/>
    </location>
</feature>
<evidence type="ECO:0000256" key="5">
    <source>
        <dbReference type="ARBA" id="ARBA00022679"/>
    </source>
</evidence>
<dbReference type="SMART" id="SM00322">
    <property type="entry name" value="KH"/>
    <property type="match status" value="3"/>
</dbReference>
<feature type="domain" description="K Homology" evidence="16">
    <location>
        <begin position="375"/>
        <end position="443"/>
    </location>
</feature>
<dbReference type="Proteomes" id="UP000308365">
    <property type="component" value="Unassembled WGS sequence"/>
</dbReference>
<comment type="caution">
    <text evidence="17">The sequence shown here is derived from an EMBL/GenBank/DDBJ whole genome shotgun (WGS) entry which is preliminary data.</text>
</comment>
<evidence type="ECO:0000256" key="9">
    <source>
        <dbReference type="ARBA" id="ARBA00038705"/>
    </source>
</evidence>
<dbReference type="GO" id="GO:0045944">
    <property type="term" value="P:positive regulation of transcription by RNA polymerase II"/>
    <property type="evidence" value="ECO:0007669"/>
    <property type="project" value="TreeGrafter"/>
</dbReference>
<feature type="domain" description="K Homology" evidence="16">
    <location>
        <begin position="459"/>
        <end position="530"/>
    </location>
</feature>
<gene>
    <name evidence="17" type="ORF">EI555_002112</name>
</gene>
<comment type="catalytic activity">
    <reaction evidence="13">
        <text>L-lysyl-[protein] + acetyl-CoA = N(6)-acetyl-L-lysyl-[protein] + CoA + H(+)</text>
        <dbReference type="Rhea" id="RHEA:45948"/>
        <dbReference type="Rhea" id="RHEA-COMP:9752"/>
        <dbReference type="Rhea" id="RHEA-COMP:10731"/>
        <dbReference type="ChEBI" id="CHEBI:15378"/>
        <dbReference type="ChEBI" id="CHEBI:29969"/>
        <dbReference type="ChEBI" id="CHEBI:57287"/>
        <dbReference type="ChEBI" id="CHEBI:57288"/>
        <dbReference type="ChEBI" id="CHEBI:61930"/>
    </reaction>
    <physiologicalReaction direction="right-to-left" evidence="13">
        <dbReference type="Rhea" id="RHEA:45950"/>
    </physiologicalReaction>
</comment>
<protein>
    <recommendedName>
        <fullName evidence="10">Putative protein-lysine deacylase ABHD14B</fullName>
    </recommendedName>
    <alternativeName>
        <fullName evidence="11">Alpha/beta hydrolase domain-containing protein 14B</fullName>
    </alternativeName>
</protein>
<dbReference type="InterPro" id="IPR029058">
    <property type="entry name" value="AB_hydrolase_fold"/>
</dbReference>
<dbReference type="InterPro" id="IPR004087">
    <property type="entry name" value="KH_dom"/>
</dbReference>
<dbReference type="GO" id="GO:0016746">
    <property type="term" value="F:acyltransferase activity"/>
    <property type="evidence" value="ECO:0007669"/>
    <property type="project" value="UniProtKB-KW"/>
</dbReference>
<evidence type="ECO:0000256" key="7">
    <source>
        <dbReference type="ARBA" id="ARBA00023315"/>
    </source>
</evidence>
<dbReference type="PANTHER" id="PTHR46197:SF2">
    <property type="entry name" value="PROTEIN-LYSINE DEACYLASE ABHD14B-RELATED"/>
    <property type="match status" value="1"/>
</dbReference>
<dbReference type="GO" id="GO:0016787">
    <property type="term" value="F:hydrolase activity"/>
    <property type="evidence" value="ECO:0007669"/>
    <property type="project" value="TreeGrafter"/>
</dbReference>
<keyword evidence="5" id="KW-0808">Transferase</keyword>
<feature type="compositionally biased region" description="Pro residues" evidence="15">
    <location>
        <begin position="67"/>
        <end position="78"/>
    </location>
</feature>
<evidence type="ECO:0000256" key="14">
    <source>
        <dbReference type="PROSITE-ProRule" id="PRU00117"/>
    </source>
</evidence>
<comment type="subunit">
    <text evidence="9">May interact with TAF1.</text>
</comment>
<dbReference type="AlphaFoldDB" id="A0A4U1EYD9"/>
<sequence>PHHMHVEQVAEGLGAGPCPVLGARGAEGRGETETAVRRRMGLAAPVGPGTACGHKRAPRSTARPTPSGGPHPCFPAPGPSRRLPSPASYLREPTQLPSLALNHRCFTSTAGGMAGVEQHEGTIQVQGQSLFFREAHPGSGQATRFSVLLLHGIRFSSETWQNLGTLHRLAQAGYWAVAIDLPGLGRSKEATAPAPVGELVPSSFLATVVDALDMGAPVVISPSLSGMYSLPFLVAPGSQIRGYVPVAPICTDKINAADYARVKTSVLIVYGDQDPMGQTSFEHLKQLPNHRLMSLAVVSGRLSRGQCGTERPSRRAATAAGQPQRGPIDKGPLFQEVRAGQATAWTHSQAASAPAPPDRMSGSDAGLEEEPELSITLTLRMLMHGKEVGSIIGKKGETVKRIREQSSARITISEGSCPERITTITGSTAAVFHAVSMIAFKLDEDLCAAPANGGNVSRPPVTLRLVIPASQCGSLIGKAGTKIKEIRETTGAQVQVAGDLLPNSTERAVTVSGVPDAIILCVRQICAVILESPPKGATIPYHPSLSLGTVLLSTNQGFSVQGQYGAVTSAEVTKLQQLSGHAVPFASPSMVPAGLDPGTQTSSQEFLVPNDLIGCVIGRQGSKISEIRQMSGAHIKIGNQAEGAGERHVTITGSPVSIALAHLETAKSTSGGTPGSAPTDLPAPFSPPLTALPTAPPGLLGTPYAISLSNFIGLKPVPFLALPPASPGPPPGLAAYTAKMAAANGSKKAERQKFSPY</sequence>
<evidence type="ECO:0000256" key="4">
    <source>
        <dbReference type="ARBA" id="ARBA00022553"/>
    </source>
</evidence>
<evidence type="ECO:0000256" key="8">
    <source>
        <dbReference type="ARBA" id="ARBA00037942"/>
    </source>
</evidence>
<feature type="non-terminal residue" evidence="17">
    <location>
        <position position="1"/>
    </location>
</feature>
<feature type="region of interest" description="Disordered" evidence="15">
    <location>
        <begin position="344"/>
        <end position="367"/>
    </location>
</feature>
<dbReference type="CDD" id="cd22523">
    <property type="entry name" value="KH-I_PCBP4_rpt3"/>
    <property type="match status" value="1"/>
</dbReference>
<evidence type="ECO:0000313" key="18">
    <source>
        <dbReference type="Proteomes" id="UP000308365"/>
    </source>
</evidence>
<comment type="function">
    <text evidence="12">Acts as an atypical protein-lysine deacetylase in vitro. Catalyzes the deacetylation of lysine residues using CoA as substrate, generating acetyl-CoA and the free amine of protein-lysine residues. Additional experiments are however required to confirm the protein-lysine deacetylase activity in vivo. Has hydrolase activity towards various surrogate p-nitrophenyl (pNp) substrates, such as pNp-butyrate, pNp-acetate and pNp-octanoate in vitro, with a strong preference for pNp-acetate. May activate transcription.</text>
</comment>
<dbReference type="FunFam" id="3.30.1370.10:FF:000058">
    <property type="entry name" value="poly(RC)-binding protein 4 isoform X1"/>
    <property type="match status" value="1"/>
</dbReference>
<dbReference type="EMBL" id="RWIC01000595">
    <property type="protein sequence ID" value="TKC41901.1"/>
    <property type="molecule type" value="Genomic_DNA"/>
</dbReference>
<dbReference type="GO" id="GO:0005737">
    <property type="term" value="C:cytoplasm"/>
    <property type="evidence" value="ECO:0007669"/>
    <property type="project" value="UniProtKB-SubCell"/>
</dbReference>
<dbReference type="GO" id="GO:0005634">
    <property type="term" value="C:nucleus"/>
    <property type="evidence" value="ECO:0007669"/>
    <property type="project" value="UniProtKB-SubCell"/>
</dbReference>